<proteinExistence type="predicted"/>
<evidence type="ECO:0000313" key="2">
    <source>
        <dbReference type="Proteomes" id="UP000494256"/>
    </source>
</evidence>
<dbReference type="Proteomes" id="UP000494256">
    <property type="component" value="Unassembled WGS sequence"/>
</dbReference>
<reference evidence="1 2" key="1">
    <citation type="submission" date="2020-04" db="EMBL/GenBank/DDBJ databases">
        <authorList>
            <person name="Wallbank WR R."/>
            <person name="Pardo Diaz C."/>
            <person name="Kozak K."/>
            <person name="Martin S."/>
            <person name="Jiggins C."/>
            <person name="Moest M."/>
            <person name="Warren A I."/>
            <person name="Byers J.R.P. K."/>
            <person name="Montejo-Kovacevich G."/>
            <person name="Yen C E."/>
        </authorList>
    </citation>
    <scope>NUCLEOTIDE SEQUENCE [LARGE SCALE GENOMIC DNA]</scope>
</reference>
<comment type="caution">
    <text evidence="1">The sequence shown here is derived from an EMBL/GenBank/DDBJ whole genome shotgun (WGS) entry which is preliminary data.</text>
</comment>
<name>A0A8S1B6B3_ARCPL</name>
<dbReference type="AlphaFoldDB" id="A0A8S1B6B3"/>
<protein>
    <submittedName>
        <fullName evidence="1">Uncharacterized protein</fullName>
    </submittedName>
</protein>
<sequence>MVYTTPTNKVFCIQHRALINATTRIQSENLHYFREARNLIARKSLITVNFILEIKNIMTQQMQAAHYRKVCRKQMIRPAVPVPTNTFVTTCCPYQHEYSYPITMNGWSSMHTPLLPVGPVPFYLPTTRPIYTTNYRPFIRTVLQPLLSPIVSQRIMQENILNVSNYSNEFNYSAEHINEVEEIPTEESHYTQEQIVAQTSTNSSNTGVSDACVEVQSIQNDPVESYLNLPKELFPSPRMLALDPNPIIDEFCKMENLLLHAPWLLDLEFGIPKSPITRPIPIYNVKFNNIHCKNTPDAIHPGFERCNPDFKRVLLFYYDCIVSAWYRGYMIMNCDRSVENFQSWLLLPMQVLGIGWP</sequence>
<dbReference type="OrthoDB" id="6270329at2759"/>
<dbReference type="EMBL" id="CADEBD010000422">
    <property type="protein sequence ID" value="CAB3254500.1"/>
    <property type="molecule type" value="Genomic_DNA"/>
</dbReference>
<accession>A0A8S1B6B3</accession>
<gene>
    <name evidence="1" type="ORF">APLA_LOCUS14762</name>
</gene>
<evidence type="ECO:0000313" key="1">
    <source>
        <dbReference type="EMBL" id="CAB3254500.1"/>
    </source>
</evidence>
<organism evidence="1 2">
    <name type="scientific">Arctia plantaginis</name>
    <name type="common">Wood tiger moth</name>
    <name type="synonym">Phalaena plantaginis</name>
    <dbReference type="NCBI Taxonomy" id="874455"/>
    <lineage>
        <taxon>Eukaryota</taxon>
        <taxon>Metazoa</taxon>
        <taxon>Ecdysozoa</taxon>
        <taxon>Arthropoda</taxon>
        <taxon>Hexapoda</taxon>
        <taxon>Insecta</taxon>
        <taxon>Pterygota</taxon>
        <taxon>Neoptera</taxon>
        <taxon>Endopterygota</taxon>
        <taxon>Lepidoptera</taxon>
        <taxon>Glossata</taxon>
        <taxon>Ditrysia</taxon>
        <taxon>Noctuoidea</taxon>
        <taxon>Erebidae</taxon>
        <taxon>Arctiinae</taxon>
        <taxon>Arctia</taxon>
    </lineage>
</organism>